<dbReference type="EMBL" id="LAVV01000577">
    <property type="protein sequence ID" value="KNZ64235.1"/>
    <property type="molecule type" value="Genomic_DNA"/>
</dbReference>
<accession>A0A0L6VVI5</accession>
<reference evidence="2 3" key="1">
    <citation type="submission" date="2015-08" db="EMBL/GenBank/DDBJ databases">
        <title>Next Generation Sequencing and Analysis of the Genome of Puccinia sorghi L Schw, the Causal Agent of Maize Common Rust.</title>
        <authorList>
            <person name="Rochi L."/>
            <person name="Burguener G."/>
            <person name="Darino M."/>
            <person name="Turjanski A."/>
            <person name="Kreff E."/>
            <person name="Dieguez M.J."/>
            <person name="Sacco F."/>
        </authorList>
    </citation>
    <scope>NUCLEOTIDE SEQUENCE [LARGE SCALE GENOMIC DNA]</scope>
    <source>
        <strain evidence="2 3">RO10H11247</strain>
    </source>
</reference>
<dbReference type="STRING" id="27349.A0A0L6VVI5"/>
<dbReference type="AlphaFoldDB" id="A0A0L6VVI5"/>
<feature type="transmembrane region" description="Helical" evidence="1">
    <location>
        <begin position="77"/>
        <end position="96"/>
    </location>
</feature>
<sequence length="492" mass="56203">MTGNNRGFSQVIWGDKQSAREQFPSHSTIVASKTNPASVRNSDASLLERDHQMDQEYSTLFTQPMVQQQWILSPKPAVLPIFSALFLLFISALSLPCKSRSAIYFRLALLPIQLMVTYDIAVNKKYSLGSAFRDSAFPTFSFLLFFRCLDFAILNLWDDEPAFHWIVPDCSSSQADSKSDPNSDDKPLRWRKVPHPPLFSFDRVLWALDNLTLSRPGTSYLFPWKLRALEWSQRALESPDTKFGEPEWPLFPAIIQQLVHLGCHIYIRHLDIKPGQEIWDLSLFVQCALCFALGGAVTFSNALEEAIFFPLILRFKLLPRTALVSHSKRAITSAGIGELWGKRWHHVWRRCFVRLARLVPGSSHRLVGMFAAFWIRPTDNSQTDFLARLYPTPDISRPITFLPLVYEPGIYRFFLFQGIGVIVEKLVLGDPKKDEALAKKVIRIFYLYFVLLSAGRHSTNSLAVKGLLSKDQWNTVTIPAIAKMFYNILTKK</sequence>
<feature type="transmembrane region" description="Helical" evidence="1">
    <location>
        <begin position="102"/>
        <end position="123"/>
    </location>
</feature>
<protein>
    <recommendedName>
        <fullName evidence="4">Wax synthase domain-containing protein</fullName>
    </recommendedName>
</protein>
<keyword evidence="1" id="KW-0472">Membrane</keyword>
<keyword evidence="1" id="KW-1133">Transmembrane helix</keyword>
<dbReference type="OrthoDB" id="1077582at2759"/>
<evidence type="ECO:0000313" key="3">
    <source>
        <dbReference type="Proteomes" id="UP000037035"/>
    </source>
</evidence>
<gene>
    <name evidence="2" type="ORF">VP01_1051g4</name>
</gene>
<dbReference type="VEuPathDB" id="FungiDB:VP01_1051g4"/>
<evidence type="ECO:0000313" key="2">
    <source>
        <dbReference type="EMBL" id="KNZ64235.1"/>
    </source>
</evidence>
<comment type="caution">
    <text evidence="2">The sequence shown here is derived from an EMBL/GenBank/DDBJ whole genome shotgun (WGS) entry which is preliminary data.</text>
</comment>
<evidence type="ECO:0000256" key="1">
    <source>
        <dbReference type="SAM" id="Phobius"/>
    </source>
</evidence>
<keyword evidence="3" id="KW-1185">Reference proteome</keyword>
<name>A0A0L6VVI5_9BASI</name>
<keyword evidence="1" id="KW-0812">Transmembrane</keyword>
<evidence type="ECO:0008006" key="4">
    <source>
        <dbReference type="Google" id="ProtNLM"/>
    </source>
</evidence>
<dbReference type="Proteomes" id="UP000037035">
    <property type="component" value="Unassembled WGS sequence"/>
</dbReference>
<proteinExistence type="predicted"/>
<organism evidence="2 3">
    <name type="scientific">Puccinia sorghi</name>
    <dbReference type="NCBI Taxonomy" id="27349"/>
    <lineage>
        <taxon>Eukaryota</taxon>
        <taxon>Fungi</taxon>
        <taxon>Dikarya</taxon>
        <taxon>Basidiomycota</taxon>
        <taxon>Pucciniomycotina</taxon>
        <taxon>Pucciniomycetes</taxon>
        <taxon>Pucciniales</taxon>
        <taxon>Pucciniaceae</taxon>
        <taxon>Puccinia</taxon>
    </lineage>
</organism>